<feature type="compositionally biased region" description="Polar residues" evidence="1">
    <location>
        <begin position="1"/>
        <end position="38"/>
    </location>
</feature>
<name>A0AAE0U343_9PEZI</name>
<protein>
    <submittedName>
        <fullName evidence="2">Uncharacterized protein</fullName>
    </submittedName>
</protein>
<organism evidence="2 3">
    <name type="scientific">Podospora didyma</name>
    <dbReference type="NCBI Taxonomy" id="330526"/>
    <lineage>
        <taxon>Eukaryota</taxon>
        <taxon>Fungi</taxon>
        <taxon>Dikarya</taxon>
        <taxon>Ascomycota</taxon>
        <taxon>Pezizomycotina</taxon>
        <taxon>Sordariomycetes</taxon>
        <taxon>Sordariomycetidae</taxon>
        <taxon>Sordariales</taxon>
        <taxon>Podosporaceae</taxon>
        <taxon>Podospora</taxon>
    </lineage>
</organism>
<sequence length="222" mass="23687">MVSSKANDPNTSSEPPAPNNPRSTSPKSNEPNSFAASSITGTTIYGGGDGVAEPKPGQQQAQLAESLKDFRFPEDKNTGNGGGNPDDPTHILITAPSNSTLQSTNNLKRNVTIENATGGAGRGPGTETLLKKGQTKTIKLNSAPSSNKSKNSKLKKLRLLPRRIVGRLRRLSSRIKTRAQKRKDKMKPSGALKLKMQLEEPMQKVGEVSEMAGVPKPPKPEA</sequence>
<gene>
    <name evidence="2" type="ORF">B0H63DRAFT_463240</name>
</gene>
<comment type="caution">
    <text evidence="2">The sequence shown here is derived from an EMBL/GenBank/DDBJ whole genome shotgun (WGS) entry which is preliminary data.</text>
</comment>
<feature type="compositionally biased region" description="Polar residues" evidence="1">
    <location>
        <begin position="95"/>
        <end position="115"/>
    </location>
</feature>
<feature type="compositionally biased region" description="Basic residues" evidence="1">
    <location>
        <begin position="176"/>
        <end position="185"/>
    </location>
</feature>
<dbReference type="Proteomes" id="UP001285441">
    <property type="component" value="Unassembled WGS sequence"/>
</dbReference>
<reference evidence="2" key="1">
    <citation type="journal article" date="2023" name="Mol. Phylogenet. Evol.">
        <title>Genome-scale phylogeny and comparative genomics of the fungal order Sordariales.</title>
        <authorList>
            <person name="Hensen N."/>
            <person name="Bonometti L."/>
            <person name="Westerberg I."/>
            <person name="Brannstrom I.O."/>
            <person name="Guillou S."/>
            <person name="Cros-Aarteil S."/>
            <person name="Calhoun S."/>
            <person name="Haridas S."/>
            <person name="Kuo A."/>
            <person name="Mondo S."/>
            <person name="Pangilinan J."/>
            <person name="Riley R."/>
            <person name="LaButti K."/>
            <person name="Andreopoulos B."/>
            <person name="Lipzen A."/>
            <person name="Chen C."/>
            <person name="Yan M."/>
            <person name="Daum C."/>
            <person name="Ng V."/>
            <person name="Clum A."/>
            <person name="Steindorff A."/>
            <person name="Ohm R.A."/>
            <person name="Martin F."/>
            <person name="Silar P."/>
            <person name="Natvig D.O."/>
            <person name="Lalanne C."/>
            <person name="Gautier V."/>
            <person name="Ament-Velasquez S.L."/>
            <person name="Kruys A."/>
            <person name="Hutchinson M.I."/>
            <person name="Powell A.J."/>
            <person name="Barry K."/>
            <person name="Miller A.N."/>
            <person name="Grigoriev I.V."/>
            <person name="Debuchy R."/>
            <person name="Gladieux P."/>
            <person name="Hiltunen Thoren M."/>
            <person name="Johannesson H."/>
        </authorList>
    </citation>
    <scope>NUCLEOTIDE SEQUENCE</scope>
    <source>
        <strain evidence="2">CBS 232.78</strain>
    </source>
</reference>
<dbReference type="AlphaFoldDB" id="A0AAE0U343"/>
<evidence type="ECO:0000256" key="1">
    <source>
        <dbReference type="SAM" id="MobiDB-lite"/>
    </source>
</evidence>
<evidence type="ECO:0000313" key="2">
    <source>
        <dbReference type="EMBL" id="KAK3389243.1"/>
    </source>
</evidence>
<feature type="region of interest" description="Disordered" evidence="1">
    <location>
        <begin position="176"/>
        <end position="222"/>
    </location>
</feature>
<dbReference type="EMBL" id="JAULSW010000002">
    <property type="protein sequence ID" value="KAK3389243.1"/>
    <property type="molecule type" value="Genomic_DNA"/>
</dbReference>
<proteinExistence type="predicted"/>
<accession>A0AAE0U343</accession>
<feature type="region of interest" description="Disordered" evidence="1">
    <location>
        <begin position="1"/>
        <end position="156"/>
    </location>
</feature>
<keyword evidence="3" id="KW-1185">Reference proteome</keyword>
<evidence type="ECO:0000313" key="3">
    <source>
        <dbReference type="Proteomes" id="UP001285441"/>
    </source>
</evidence>
<reference evidence="2" key="2">
    <citation type="submission" date="2023-06" db="EMBL/GenBank/DDBJ databases">
        <authorList>
            <consortium name="Lawrence Berkeley National Laboratory"/>
            <person name="Haridas S."/>
            <person name="Hensen N."/>
            <person name="Bonometti L."/>
            <person name="Westerberg I."/>
            <person name="Brannstrom I.O."/>
            <person name="Guillou S."/>
            <person name="Cros-Aarteil S."/>
            <person name="Calhoun S."/>
            <person name="Kuo A."/>
            <person name="Mondo S."/>
            <person name="Pangilinan J."/>
            <person name="Riley R."/>
            <person name="LaButti K."/>
            <person name="Andreopoulos B."/>
            <person name="Lipzen A."/>
            <person name="Chen C."/>
            <person name="Yanf M."/>
            <person name="Daum C."/>
            <person name="Ng V."/>
            <person name="Clum A."/>
            <person name="Steindorff A."/>
            <person name="Ohm R."/>
            <person name="Martin F."/>
            <person name="Silar P."/>
            <person name="Natvig D."/>
            <person name="Lalanne C."/>
            <person name="Gautier V."/>
            <person name="Ament-velasquez S.L."/>
            <person name="Kruys A."/>
            <person name="Hutchinson M.I."/>
            <person name="Powell A.J."/>
            <person name="Barry K."/>
            <person name="Miller A.N."/>
            <person name="Grigoriev I.V."/>
            <person name="Debuchy R."/>
            <person name="Gladieux P."/>
            <person name="Thoren M.H."/>
            <person name="Johannesson H."/>
        </authorList>
    </citation>
    <scope>NUCLEOTIDE SEQUENCE</scope>
    <source>
        <strain evidence="2">CBS 232.78</strain>
    </source>
</reference>
<feature type="compositionally biased region" description="Low complexity" evidence="1">
    <location>
        <begin position="139"/>
        <end position="149"/>
    </location>
</feature>
<feature type="compositionally biased region" description="Basic and acidic residues" evidence="1">
    <location>
        <begin position="66"/>
        <end position="77"/>
    </location>
</feature>